<feature type="repeat" description="PPR" evidence="2">
    <location>
        <begin position="67"/>
        <end position="101"/>
    </location>
</feature>
<dbReference type="Pfam" id="PF01535">
    <property type="entry name" value="PPR"/>
    <property type="match status" value="1"/>
</dbReference>
<dbReference type="FunFam" id="1.25.40.10:FF:000344">
    <property type="entry name" value="Pentatricopeptide repeat-containing protein"/>
    <property type="match status" value="1"/>
</dbReference>
<dbReference type="PROSITE" id="PS51375">
    <property type="entry name" value="PPR"/>
    <property type="match status" value="5"/>
</dbReference>
<feature type="repeat" description="PPR" evidence="2">
    <location>
        <begin position="168"/>
        <end position="202"/>
    </location>
</feature>
<dbReference type="EMBL" id="LR746277">
    <property type="protein sequence ID" value="CAA7408007.1"/>
    <property type="molecule type" value="Genomic_DNA"/>
</dbReference>
<feature type="repeat" description="PPR" evidence="2">
    <location>
        <begin position="373"/>
        <end position="407"/>
    </location>
</feature>
<keyword evidence="1" id="KW-0677">Repeat</keyword>
<evidence type="ECO:0000313" key="3">
    <source>
        <dbReference type="EMBL" id="CAA7408007.1"/>
    </source>
</evidence>
<feature type="repeat" description="PPR" evidence="2">
    <location>
        <begin position="137"/>
        <end position="167"/>
    </location>
</feature>
<sequence length="553" mass="61205">MIIGREGVVSLLEGCRSMRELKQVHGYMTTTALVRDVVPLSRLVDFCTGAGDLDYARSVFLRIDNPSVFIWNSMIRGFSSSELPAEALAMYRDMQRRSHRPDNFTFPFVLRSCAATSDSQFCGCVHSRVVRSGYESDLYVSTSLIHGYAACGDVESAEVVFEEMPRRNVVAWTAMIAGYVKSGRTQDAVRLLQQMDFAGVEANEVTMANVLAACGRIRDIDTGRWALRRLHRLGPDVIRSNVVLATAVLDMYARCGSLRTARELFDGMTHRNLASWNAIITAYNQYERCDEVVELFAEMRGHGVRPDKVTLLGLLGTCARRGDRGLGLGVHAYVEKTSCSQDVQVRTTLSHMYAKAGDVQSAFQVFWGLERKDVVAWTGMIIGLGSHGRGHEAVDLFEAMQKDGVAPDGIAFIGVLSACSHSGLVEEGRRYFDAMRSDYGIAPSLHHYGCMVDLLSRAGRIAEAERFVDSMPLRPNAAIWSAMLSGCRIHDDVEVAERLRRRMAELSPANSGVFVLLSNVYAARGRWDGVGWARASMRQKRMEKSLVHSSVGG</sequence>
<dbReference type="Proteomes" id="UP000663760">
    <property type="component" value="Chromosome 14"/>
</dbReference>
<dbReference type="FunFam" id="1.25.40.10:FF:000242">
    <property type="entry name" value="Pentatricopeptide repeat-containing protein"/>
    <property type="match status" value="1"/>
</dbReference>
<dbReference type="PANTHER" id="PTHR24015">
    <property type="entry name" value="OS07G0578800 PROTEIN-RELATED"/>
    <property type="match status" value="1"/>
</dbReference>
<evidence type="ECO:0000256" key="2">
    <source>
        <dbReference type="PROSITE-ProRule" id="PRU00708"/>
    </source>
</evidence>
<organism evidence="3 4">
    <name type="scientific">Spirodela intermedia</name>
    <name type="common">Intermediate duckweed</name>
    <dbReference type="NCBI Taxonomy" id="51605"/>
    <lineage>
        <taxon>Eukaryota</taxon>
        <taxon>Viridiplantae</taxon>
        <taxon>Streptophyta</taxon>
        <taxon>Embryophyta</taxon>
        <taxon>Tracheophyta</taxon>
        <taxon>Spermatophyta</taxon>
        <taxon>Magnoliopsida</taxon>
        <taxon>Liliopsida</taxon>
        <taxon>Araceae</taxon>
        <taxon>Lemnoideae</taxon>
        <taxon>Spirodela</taxon>
    </lineage>
</organism>
<protein>
    <submittedName>
        <fullName evidence="3">Uncharacterized protein</fullName>
    </submittedName>
</protein>
<dbReference type="PANTHER" id="PTHR24015:SF1063">
    <property type="entry name" value="OS12G0156900 PROTEIN"/>
    <property type="match status" value="1"/>
</dbReference>
<dbReference type="InterPro" id="IPR046848">
    <property type="entry name" value="E_motif"/>
</dbReference>
<dbReference type="AlphaFoldDB" id="A0A7I8LDA9"/>
<dbReference type="Gene3D" id="1.25.40.10">
    <property type="entry name" value="Tetratricopeptide repeat domain"/>
    <property type="match status" value="4"/>
</dbReference>
<dbReference type="InterPro" id="IPR011990">
    <property type="entry name" value="TPR-like_helical_dom_sf"/>
</dbReference>
<dbReference type="GO" id="GO:0009451">
    <property type="term" value="P:RNA modification"/>
    <property type="evidence" value="ECO:0007669"/>
    <property type="project" value="InterPro"/>
</dbReference>
<keyword evidence="4" id="KW-1185">Reference proteome</keyword>
<dbReference type="InterPro" id="IPR002885">
    <property type="entry name" value="PPR_rpt"/>
</dbReference>
<dbReference type="Pfam" id="PF20431">
    <property type="entry name" value="E_motif"/>
    <property type="match status" value="1"/>
</dbReference>
<dbReference type="GO" id="GO:0003723">
    <property type="term" value="F:RNA binding"/>
    <property type="evidence" value="ECO:0007669"/>
    <property type="project" value="InterPro"/>
</dbReference>
<name>A0A7I8LDA9_SPIIN</name>
<reference evidence="3" key="1">
    <citation type="submission" date="2020-02" db="EMBL/GenBank/DDBJ databases">
        <authorList>
            <person name="Scholz U."/>
            <person name="Mascher M."/>
            <person name="Fiebig A."/>
        </authorList>
    </citation>
    <scope>NUCLEOTIDE SEQUENCE</scope>
</reference>
<proteinExistence type="predicted"/>
<dbReference type="Pfam" id="PF13041">
    <property type="entry name" value="PPR_2"/>
    <property type="match status" value="4"/>
</dbReference>
<accession>A0A7I8LDA9</accession>
<gene>
    <name evidence="3" type="ORF">SI8410_14018685</name>
</gene>
<evidence type="ECO:0000256" key="1">
    <source>
        <dbReference type="ARBA" id="ARBA00022737"/>
    </source>
</evidence>
<dbReference type="InterPro" id="IPR046960">
    <property type="entry name" value="PPR_At4g14850-like_plant"/>
</dbReference>
<feature type="repeat" description="PPR" evidence="2">
    <location>
        <begin position="272"/>
        <end position="306"/>
    </location>
</feature>
<dbReference type="OrthoDB" id="185373at2759"/>
<evidence type="ECO:0000313" key="4">
    <source>
        <dbReference type="Proteomes" id="UP000663760"/>
    </source>
</evidence>
<dbReference type="NCBIfam" id="TIGR00756">
    <property type="entry name" value="PPR"/>
    <property type="match status" value="5"/>
</dbReference>